<name>A0A4R3VJ51_9BURK</name>
<evidence type="ECO:0000313" key="2">
    <source>
        <dbReference type="Proteomes" id="UP000294692"/>
    </source>
</evidence>
<dbReference type="Pfam" id="PF01042">
    <property type="entry name" value="Ribonuc_L-PSP"/>
    <property type="match status" value="1"/>
</dbReference>
<dbReference type="PANTHER" id="PTHR47328:SF1">
    <property type="entry name" value="RUTC FAMILY PROTEIN YOAB"/>
    <property type="match status" value="1"/>
</dbReference>
<dbReference type="OrthoDB" id="6899345at2"/>
<dbReference type="PANTHER" id="PTHR47328">
    <property type="match status" value="1"/>
</dbReference>
<organism evidence="1 2">
    <name type="scientific">Paracandidimonas soli</name>
    <dbReference type="NCBI Taxonomy" id="1917182"/>
    <lineage>
        <taxon>Bacteria</taxon>
        <taxon>Pseudomonadati</taxon>
        <taxon>Pseudomonadota</taxon>
        <taxon>Betaproteobacteria</taxon>
        <taxon>Burkholderiales</taxon>
        <taxon>Alcaligenaceae</taxon>
        <taxon>Paracandidimonas</taxon>
    </lineage>
</organism>
<dbReference type="Proteomes" id="UP000294692">
    <property type="component" value="Unassembled WGS sequence"/>
</dbReference>
<dbReference type="SUPFAM" id="SSF55298">
    <property type="entry name" value="YjgF-like"/>
    <property type="match status" value="1"/>
</dbReference>
<dbReference type="AlphaFoldDB" id="A0A4R3VJ51"/>
<dbReference type="InterPro" id="IPR006175">
    <property type="entry name" value="YjgF/YER057c/UK114"/>
</dbReference>
<comment type="caution">
    <text evidence="1">The sequence shown here is derived from an EMBL/GenBank/DDBJ whole genome shotgun (WGS) entry which is preliminary data.</text>
</comment>
<gene>
    <name evidence="1" type="ORF">EV686_101487</name>
</gene>
<dbReference type="EMBL" id="SMBX01000001">
    <property type="protein sequence ID" value="TCV03025.1"/>
    <property type="molecule type" value="Genomic_DNA"/>
</dbReference>
<dbReference type="InterPro" id="IPR035709">
    <property type="entry name" value="YoaB-like"/>
</dbReference>
<keyword evidence="2" id="KW-1185">Reference proteome</keyword>
<sequence>MPNEPLIRQQTSVRLSRTIRHGDMLYLSGITAADGGSDIQGQTRKVLEKLDEFLRLNGTDKTRLVSAQIWLRDIDRDFKGMNEVWDQWTPKDAAPTRAAGECRLADPAVLVEIIATAAL</sequence>
<reference evidence="1 2" key="1">
    <citation type="submission" date="2019-03" db="EMBL/GenBank/DDBJ databases">
        <title>Genomic Encyclopedia of Type Strains, Phase IV (KMG-IV): sequencing the most valuable type-strain genomes for metagenomic binning, comparative biology and taxonomic classification.</title>
        <authorList>
            <person name="Goeker M."/>
        </authorList>
    </citation>
    <scope>NUCLEOTIDE SEQUENCE [LARGE SCALE GENOMIC DNA]</scope>
    <source>
        <strain evidence="1 2">DSM 100048</strain>
    </source>
</reference>
<dbReference type="CDD" id="cd06150">
    <property type="entry name" value="YjgF_YER057c_UK114_like_2"/>
    <property type="match status" value="1"/>
</dbReference>
<dbReference type="Gene3D" id="3.30.1330.40">
    <property type="entry name" value="RutC-like"/>
    <property type="match status" value="1"/>
</dbReference>
<dbReference type="RefSeq" id="WP_132473065.1">
    <property type="nucleotide sequence ID" value="NZ_JBHRVM010000001.1"/>
</dbReference>
<dbReference type="InterPro" id="IPR035959">
    <property type="entry name" value="RutC-like_sf"/>
</dbReference>
<protein>
    <submittedName>
        <fullName evidence="1">Enamine deaminase RidA (YjgF/YER057c/UK114 family)</fullName>
    </submittedName>
</protein>
<evidence type="ECO:0000313" key="1">
    <source>
        <dbReference type="EMBL" id="TCV03025.1"/>
    </source>
</evidence>
<accession>A0A4R3VJ51</accession>
<proteinExistence type="predicted"/>